<dbReference type="InterPro" id="IPR041664">
    <property type="entry name" value="AAA_16"/>
</dbReference>
<accession>A0A3N2D0W8</accession>
<dbReference type="RefSeq" id="WP_123740371.1">
    <property type="nucleotide sequence ID" value="NZ_RKHQ01000002.1"/>
</dbReference>
<dbReference type="Gene3D" id="3.40.50.300">
    <property type="entry name" value="P-loop containing nucleotide triphosphate hydrolases"/>
    <property type="match status" value="1"/>
</dbReference>
<comment type="caution">
    <text evidence="3">The sequence shown here is derived from an EMBL/GenBank/DDBJ whole genome shotgun (WGS) entry which is preliminary data.</text>
</comment>
<evidence type="ECO:0000259" key="2">
    <source>
        <dbReference type="Pfam" id="PF13191"/>
    </source>
</evidence>
<dbReference type="AlphaFoldDB" id="A0A3N2D0W8"/>
<dbReference type="Proteomes" id="UP000275356">
    <property type="component" value="Unassembled WGS sequence"/>
</dbReference>
<dbReference type="PANTHER" id="PTHR34301:SF8">
    <property type="entry name" value="ATPASE DOMAIN-CONTAINING PROTEIN"/>
    <property type="match status" value="1"/>
</dbReference>
<proteinExistence type="predicted"/>
<dbReference type="Pfam" id="PF13191">
    <property type="entry name" value="AAA_16"/>
    <property type="match status" value="1"/>
</dbReference>
<gene>
    <name evidence="3" type="ORF">EDD28_2813</name>
</gene>
<sequence length="388" mass="41917">MEPRLNPYQPGSGLRPPEMTGREPELEAFDTVIARTGNRLTNRGIILSGLRGVGKTVLLNELRSLAHKHEWLAVHVEAGGSTTGNDAVRKKLGRALVQAAREYKTRSTAKRIADALSSIGSFTTSLGVPGVSFGLTLAPGRADSPDLALNLEEMVQDVATALRPEGRALAIFVDELQDLDKELLSALITVQHRAGQEGWPFYVIGAGLPNLPAVLSDVRSYAERLFEYRHIGPLSPPAAANALKVPAERMGAQYAPEALALLTDATQGYPYFLQEYGKAIWDLAPERTFTTADAEAAIRIGQDRLDQGFYPSRWDRATPAERRFLAAMAEDGDAGSRTAEIARRLGKKPASLGPARASLIGKGLVYAPAHGQIEFTVPGMSAFIARQR</sequence>
<keyword evidence="4" id="KW-1185">Reference proteome</keyword>
<evidence type="ECO:0000313" key="4">
    <source>
        <dbReference type="Proteomes" id="UP000275356"/>
    </source>
</evidence>
<evidence type="ECO:0000313" key="3">
    <source>
        <dbReference type="EMBL" id="ROR93401.1"/>
    </source>
</evidence>
<protein>
    <submittedName>
        <fullName evidence="3">AAA ATPase-like protein</fullName>
    </submittedName>
</protein>
<dbReference type="PANTHER" id="PTHR34301">
    <property type="entry name" value="DNA-BINDING PROTEIN-RELATED"/>
    <property type="match status" value="1"/>
</dbReference>
<feature type="domain" description="Orc1-like AAA ATPase" evidence="2">
    <location>
        <begin position="20"/>
        <end position="192"/>
    </location>
</feature>
<dbReference type="InterPro" id="IPR027417">
    <property type="entry name" value="P-loop_NTPase"/>
</dbReference>
<evidence type="ECO:0000256" key="1">
    <source>
        <dbReference type="SAM" id="MobiDB-lite"/>
    </source>
</evidence>
<dbReference type="OrthoDB" id="2020141at2"/>
<organism evidence="3 4">
    <name type="scientific">Salana multivorans</name>
    <dbReference type="NCBI Taxonomy" id="120377"/>
    <lineage>
        <taxon>Bacteria</taxon>
        <taxon>Bacillati</taxon>
        <taxon>Actinomycetota</taxon>
        <taxon>Actinomycetes</taxon>
        <taxon>Micrococcales</taxon>
        <taxon>Beutenbergiaceae</taxon>
        <taxon>Salana</taxon>
    </lineage>
</organism>
<dbReference type="EMBL" id="RKHQ01000002">
    <property type="protein sequence ID" value="ROR93401.1"/>
    <property type="molecule type" value="Genomic_DNA"/>
</dbReference>
<dbReference type="SUPFAM" id="SSF52540">
    <property type="entry name" value="P-loop containing nucleoside triphosphate hydrolases"/>
    <property type="match status" value="1"/>
</dbReference>
<reference evidence="3 4" key="1">
    <citation type="submission" date="2018-11" db="EMBL/GenBank/DDBJ databases">
        <title>Sequencing the genomes of 1000 actinobacteria strains.</title>
        <authorList>
            <person name="Klenk H.-P."/>
        </authorList>
    </citation>
    <scope>NUCLEOTIDE SEQUENCE [LARGE SCALE GENOMIC DNA]</scope>
    <source>
        <strain evidence="3 4">DSM 13521</strain>
    </source>
</reference>
<feature type="region of interest" description="Disordered" evidence="1">
    <location>
        <begin position="1"/>
        <end position="23"/>
    </location>
</feature>
<name>A0A3N2D0W8_9MICO</name>